<evidence type="ECO:0000259" key="8">
    <source>
        <dbReference type="SMART" id="SM00922"/>
    </source>
</evidence>
<dbReference type="SFLD" id="SFLDS00001">
    <property type="entry name" value="Enolase"/>
    <property type="match status" value="1"/>
</dbReference>
<comment type="similarity">
    <text evidence="1 7">Belongs to the mandelate racemase/muconate lactonizing enzyme family.</text>
</comment>
<feature type="binding site" evidence="6">
    <location>
        <position position="190"/>
    </location>
    <ligand>
        <name>Mg(2+)</name>
        <dbReference type="ChEBI" id="CHEBI:18420"/>
    </ligand>
</feature>
<dbReference type="InterPro" id="IPR029017">
    <property type="entry name" value="Enolase-like_N"/>
</dbReference>
<dbReference type="AlphaFoldDB" id="A0A9X2JRV4"/>
<dbReference type="Pfam" id="PF13378">
    <property type="entry name" value="MR_MLE_C"/>
    <property type="match status" value="1"/>
</dbReference>
<evidence type="ECO:0000256" key="3">
    <source>
        <dbReference type="ARBA" id="ARBA00022842"/>
    </source>
</evidence>
<dbReference type="SFLD" id="SFLDF00009">
    <property type="entry name" value="o-succinylbenzoate_synthase"/>
    <property type="match status" value="1"/>
</dbReference>
<dbReference type="RefSeq" id="WP_253618875.1">
    <property type="nucleotide sequence ID" value="NZ_JAMZDE010000006.1"/>
</dbReference>
<dbReference type="EMBL" id="JAMZDE010000006">
    <property type="protein sequence ID" value="MCP1339238.1"/>
    <property type="molecule type" value="Genomic_DNA"/>
</dbReference>
<sequence length="368" mass="39932">MKISAIKLALLNVEMHHAIKTPIGVIAAARNVVVKIETDSGLYGWGETSPMSAITSDTQESSYALGQDLARLLVGKDALAMEDNLAVLRRYSGRATSMICAFDMAMYDLAAKQAGMPLYQFLGGQRRPLETDHTIGHQDSVQETVAMAKRLVAEGFSTIKLKTGRADLIDVEHVAAVREAVGETIKLRIDCNQGWDYPMTMANLHYLEKLDIEYLEQPLPAWDVDGFAQLRANTRMPICADESVFNHIDALRLIKADAVDFLNIKLVKSGGINTALKINSIAEASGVRCMIGCFGESRLGLSAAAHVACARPNIQFIDLDSALHYCADPVKGGLEYVANEGGKIVLPDGVGHGAEFIESELDRAITIN</sequence>
<keyword evidence="4 7" id="KW-0413">Isomerase</keyword>
<dbReference type="GO" id="GO:0046872">
    <property type="term" value="F:metal ion binding"/>
    <property type="evidence" value="ECO:0007669"/>
    <property type="project" value="UniProtKB-KW"/>
</dbReference>
<comment type="caution">
    <text evidence="9">The sequence shown here is derived from an EMBL/GenBank/DDBJ whole genome shotgun (WGS) entry which is preliminary data.</text>
</comment>
<evidence type="ECO:0000256" key="1">
    <source>
        <dbReference type="ARBA" id="ARBA00008031"/>
    </source>
</evidence>
<evidence type="ECO:0000313" key="9">
    <source>
        <dbReference type="EMBL" id="MCP1339238.1"/>
    </source>
</evidence>
<dbReference type="SUPFAM" id="SSF54826">
    <property type="entry name" value="Enolase N-terminal domain-like"/>
    <property type="match status" value="1"/>
</dbReference>
<dbReference type="InterPro" id="IPR013341">
    <property type="entry name" value="Mandelate_racemase_N_dom"/>
</dbReference>
<evidence type="ECO:0000256" key="6">
    <source>
        <dbReference type="PIRSR" id="PIRSR634603-3"/>
    </source>
</evidence>
<evidence type="ECO:0000313" key="10">
    <source>
        <dbReference type="Proteomes" id="UP001139474"/>
    </source>
</evidence>
<dbReference type="InterPro" id="IPR036849">
    <property type="entry name" value="Enolase-like_C_sf"/>
</dbReference>
<accession>A0A9X2JRV4</accession>
<dbReference type="PANTHER" id="PTHR48073:SF2">
    <property type="entry name" value="O-SUCCINYLBENZOATE SYNTHASE"/>
    <property type="match status" value="1"/>
</dbReference>
<evidence type="ECO:0000256" key="7">
    <source>
        <dbReference type="RuleBase" id="RU366006"/>
    </source>
</evidence>
<dbReference type="Gene3D" id="3.20.20.120">
    <property type="entry name" value="Enolase-like C-terminal domain"/>
    <property type="match status" value="1"/>
</dbReference>
<evidence type="ECO:0000256" key="4">
    <source>
        <dbReference type="ARBA" id="ARBA00023235"/>
    </source>
</evidence>
<dbReference type="GO" id="GO:0016855">
    <property type="term" value="F:racemase and epimerase activity, acting on amino acids and derivatives"/>
    <property type="evidence" value="ECO:0007669"/>
    <property type="project" value="UniProtKB-UniRule"/>
</dbReference>
<dbReference type="Pfam" id="PF02746">
    <property type="entry name" value="MR_MLE_N"/>
    <property type="match status" value="1"/>
</dbReference>
<keyword evidence="10" id="KW-1185">Reference proteome</keyword>
<evidence type="ECO:0000256" key="2">
    <source>
        <dbReference type="ARBA" id="ARBA00022723"/>
    </source>
</evidence>
<dbReference type="PANTHER" id="PTHR48073">
    <property type="entry name" value="O-SUCCINYLBENZOATE SYNTHASE-RELATED"/>
    <property type="match status" value="1"/>
</dbReference>
<name>A0A9X2JRV4_9GAMM</name>
<reference evidence="9" key="1">
    <citation type="submission" date="2022-06" db="EMBL/GenBank/DDBJ databases">
        <title>Idiomarina rhizosphaerae M1R2S28.</title>
        <authorList>
            <person name="Sun J.-Q."/>
            <person name="Li L.-F."/>
        </authorList>
    </citation>
    <scope>NUCLEOTIDE SEQUENCE</scope>
    <source>
        <strain evidence="9">M1R2S28</strain>
    </source>
</reference>
<feature type="domain" description="Mandelate racemase/muconate lactonizing enzyme C-terminal" evidence="8">
    <location>
        <begin position="141"/>
        <end position="237"/>
    </location>
</feature>
<feature type="binding site" evidence="6">
    <location>
        <position position="216"/>
    </location>
    <ligand>
        <name>Mg(2+)</name>
        <dbReference type="ChEBI" id="CHEBI:18420"/>
    </ligand>
</feature>
<dbReference type="InterPro" id="IPR013342">
    <property type="entry name" value="Mandelate_racemase_C"/>
</dbReference>
<dbReference type="SMART" id="SM00922">
    <property type="entry name" value="MR_MLE"/>
    <property type="match status" value="1"/>
</dbReference>
<dbReference type="SFLD" id="SFLDG00180">
    <property type="entry name" value="muconate_cycloisomerase"/>
    <property type="match status" value="1"/>
</dbReference>
<dbReference type="Proteomes" id="UP001139474">
    <property type="component" value="Unassembled WGS sequence"/>
</dbReference>
<organism evidence="9 10">
    <name type="scientific">Idiomarina rhizosphaerae</name>
    <dbReference type="NCBI Taxonomy" id="2961572"/>
    <lineage>
        <taxon>Bacteria</taxon>
        <taxon>Pseudomonadati</taxon>
        <taxon>Pseudomonadota</taxon>
        <taxon>Gammaproteobacteria</taxon>
        <taxon>Alteromonadales</taxon>
        <taxon>Idiomarinaceae</taxon>
        <taxon>Idiomarina</taxon>
    </lineage>
</organism>
<keyword evidence="3 6" id="KW-0460">Magnesium</keyword>
<dbReference type="InterPro" id="IPR029065">
    <property type="entry name" value="Enolase_C-like"/>
</dbReference>
<feature type="binding site" evidence="6">
    <location>
        <position position="241"/>
    </location>
    <ligand>
        <name>Mg(2+)</name>
        <dbReference type="ChEBI" id="CHEBI:18420"/>
    </ligand>
</feature>
<proteinExistence type="inferred from homology"/>
<dbReference type="GO" id="GO:0006518">
    <property type="term" value="P:peptide metabolic process"/>
    <property type="evidence" value="ECO:0007669"/>
    <property type="project" value="UniProtKB-ARBA"/>
</dbReference>
<dbReference type="InterPro" id="IPR034603">
    <property type="entry name" value="Dipeptide_epimerase"/>
</dbReference>
<keyword evidence="2 6" id="KW-0479">Metal-binding</keyword>
<dbReference type="Gene3D" id="3.30.390.10">
    <property type="entry name" value="Enolase-like, N-terminal domain"/>
    <property type="match status" value="1"/>
</dbReference>
<gene>
    <name evidence="9" type="ORF">NJR55_06485</name>
</gene>
<feature type="active site" description="Proton acceptor; specific for (R)-substrate epimerization" evidence="5">
    <location>
        <position position="162"/>
    </location>
</feature>
<dbReference type="EC" id="5.1.1.-" evidence="7"/>
<feature type="active site" description="Proton acceptor; specific for (S)-substrate epimerization" evidence="5">
    <location>
        <position position="265"/>
    </location>
</feature>
<dbReference type="CDD" id="cd03319">
    <property type="entry name" value="L-Ala-DL-Glu_epimerase"/>
    <property type="match status" value="1"/>
</dbReference>
<dbReference type="SUPFAM" id="SSF51604">
    <property type="entry name" value="Enolase C-terminal domain-like"/>
    <property type="match status" value="1"/>
</dbReference>
<comment type="cofactor">
    <cofactor evidence="6 7">
        <name>Mg(2+)</name>
        <dbReference type="ChEBI" id="CHEBI:18420"/>
    </cofactor>
    <text evidence="6 7">Binds 1 Mg(2+) ion per subunit.</text>
</comment>
<protein>
    <recommendedName>
        <fullName evidence="7">Dipeptide epimerase</fullName>
        <ecNumber evidence="7">5.1.1.-</ecNumber>
    </recommendedName>
</protein>
<evidence type="ECO:0000256" key="5">
    <source>
        <dbReference type="PIRSR" id="PIRSR634603-1"/>
    </source>
</evidence>